<accession>A0A812DCA9</accession>
<protein>
    <submittedName>
        <fullName evidence="2">Uncharacterized protein</fullName>
    </submittedName>
</protein>
<feature type="transmembrane region" description="Helical" evidence="1">
    <location>
        <begin position="125"/>
        <end position="143"/>
    </location>
</feature>
<dbReference type="Proteomes" id="UP000597762">
    <property type="component" value="Unassembled WGS sequence"/>
</dbReference>
<keyword evidence="1" id="KW-1133">Transmembrane helix</keyword>
<organism evidence="2 3">
    <name type="scientific">Acanthosepion pharaonis</name>
    <name type="common">Pharaoh cuttlefish</name>
    <name type="synonym">Sepia pharaonis</name>
    <dbReference type="NCBI Taxonomy" id="158019"/>
    <lineage>
        <taxon>Eukaryota</taxon>
        <taxon>Metazoa</taxon>
        <taxon>Spiralia</taxon>
        <taxon>Lophotrochozoa</taxon>
        <taxon>Mollusca</taxon>
        <taxon>Cephalopoda</taxon>
        <taxon>Coleoidea</taxon>
        <taxon>Decapodiformes</taxon>
        <taxon>Sepiida</taxon>
        <taxon>Sepiina</taxon>
        <taxon>Sepiidae</taxon>
        <taxon>Acanthosepion</taxon>
    </lineage>
</organism>
<reference evidence="2" key="1">
    <citation type="submission" date="2021-01" db="EMBL/GenBank/DDBJ databases">
        <authorList>
            <person name="Li R."/>
            <person name="Bekaert M."/>
        </authorList>
    </citation>
    <scope>NUCLEOTIDE SEQUENCE</scope>
    <source>
        <strain evidence="2">Farmed</strain>
    </source>
</reference>
<feature type="transmembrane region" description="Helical" evidence="1">
    <location>
        <begin position="164"/>
        <end position="186"/>
    </location>
</feature>
<gene>
    <name evidence="2" type="ORF">SPHA_50159</name>
</gene>
<feature type="transmembrane region" description="Helical" evidence="1">
    <location>
        <begin position="55"/>
        <end position="79"/>
    </location>
</feature>
<name>A0A812DCA9_ACAPH</name>
<evidence type="ECO:0000313" key="2">
    <source>
        <dbReference type="EMBL" id="CAE1294055.1"/>
    </source>
</evidence>
<dbReference type="EMBL" id="CAHIKZ030002933">
    <property type="protein sequence ID" value="CAE1294055.1"/>
    <property type="molecule type" value="Genomic_DNA"/>
</dbReference>
<evidence type="ECO:0000313" key="3">
    <source>
        <dbReference type="Proteomes" id="UP000597762"/>
    </source>
</evidence>
<proteinExistence type="predicted"/>
<keyword evidence="1" id="KW-0472">Membrane</keyword>
<sequence length="240" mass="27948">MNFFKYLSLSLLSILSIHSSIYSSIYLSIYHHILSTSLCCACLPRYLCISTCLSLSLPVSLCISLSLAVYLSAPLYLYFSRCLPPPYSFISVSKARYPPTGPPSVQHPRQVIIFFGPPPPHKNTYHHPFSFVFFLIFCMSDALMGMSLHKTPGAATPTPLPHRFCFVPLFFSLTPAFFVPIFFRSLFLFRSFLFYFVHFSFLSFFFFSFLLFLYFRSVFFSFVSFFFSFLLFLFFRSFFF</sequence>
<comment type="caution">
    <text evidence="2">The sequence shown here is derived from an EMBL/GenBank/DDBJ whole genome shotgun (WGS) entry which is preliminary data.</text>
</comment>
<evidence type="ECO:0000256" key="1">
    <source>
        <dbReference type="SAM" id="Phobius"/>
    </source>
</evidence>
<feature type="transmembrane region" description="Helical" evidence="1">
    <location>
        <begin position="192"/>
        <end position="212"/>
    </location>
</feature>
<dbReference type="AlphaFoldDB" id="A0A812DCA9"/>
<keyword evidence="3" id="KW-1185">Reference proteome</keyword>
<keyword evidence="1" id="KW-0812">Transmembrane</keyword>
<feature type="transmembrane region" description="Helical" evidence="1">
    <location>
        <begin position="219"/>
        <end position="239"/>
    </location>
</feature>